<name>A0A1W9HSG7_9HYPH</name>
<dbReference type="PROSITE" id="PS50995">
    <property type="entry name" value="HTH_MARR_2"/>
    <property type="match status" value="1"/>
</dbReference>
<gene>
    <name evidence="3" type="ORF">A4S15_00855</name>
</gene>
<dbReference type="PANTHER" id="PTHR33164:SF43">
    <property type="entry name" value="HTH-TYPE TRANSCRIPTIONAL REPRESSOR YETL"/>
    <property type="match status" value="1"/>
</dbReference>
<dbReference type="InterPro" id="IPR000835">
    <property type="entry name" value="HTH_MarR-typ"/>
</dbReference>
<feature type="domain" description="HTH marR-type" evidence="2">
    <location>
        <begin position="6"/>
        <end position="138"/>
    </location>
</feature>
<accession>A0A1W9HSG7</accession>
<evidence type="ECO:0000313" key="3">
    <source>
        <dbReference type="EMBL" id="OQW50181.1"/>
    </source>
</evidence>
<feature type="region of interest" description="Disordered" evidence="1">
    <location>
        <begin position="143"/>
        <end position="165"/>
    </location>
</feature>
<evidence type="ECO:0000313" key="4">
    <source>
        <dbReference type="Proteomes" id="UP000192872"/>
    </source>
</evidence>
<sequence length="165" mass="18573">MAGSFEKSVSFRLAHVAKLHRARAAALLAEIHLYPGQETVLKSLAAMDGQTMGELAQALYVKPPTITKMVTRLALHGLVERRASKDDARQWRIFLTPAGTLRAEEIDLVWRRLEKQTLSRLDTRERKRLRRLLRQVGRNLGLDGAMDRETMDTEPADGSSEPGED</sequence>
<dbReference type="InterPro" id="IPR039422">
    <property type="entry name" value="MarR/SlyA-like"/>
</dbReference>
<evidence type="ECO:0000256" key="1">
    <source>
        <dbReference type="SAM" id="MobiDB-lite"/>
    </source>
</evidence>
<evidence type="ECO:0000259" key="2">
    <source>
        <dbReference type="PROSITE" id="PS50995"/>
    </source>
</evidence>
<dbReference type="SUPFAM" id="SSF46785">
    <property type="entry name" value="Winged helix' DNA-binding domain"/>
    <property type="match status" value="1"/>
</dbReference>
<dbReference type="InterPro" id="IPR036388">
    <property type="entry name" value="WH-like_DNA-bd_sf"/>
</dbReference>
<dbReference type="PANTHER" id="PTHR33164">
    <property type="entry name" value="TRANSCRIPTIONAL REGULATOR, MARR FAMILY"/>
    <property type="match status" value="1"/>
</dbReference>
<proteinExistence type="predicted"/>
<dbReference type="STRING" id="1827387.A4S15_00855"/>
<comment type="caution">
    <text evidence="3">The sequence shown here is derived from an EMBL/GenBank/DDBJ whole genome shotgun (WGS) entry which is preliminary data.</text>
</comment>
<protein>
    <recommendedName>
        <fullName evidence="2">HTH marR-type domain-containing protein</fullName>
    </recommendedName>
</protein>
<dbReference type="GO" id="GO:0006950">
    <property type="term" value="P:response to stress"/>
    <property type="evidence" value="ECO:0007669"/>
    <property type="project" value="TreeGrafter"/>
</dbReference>
<dbReference type="SMART" id="SM00347">
    <property type="entry name" value="HTH_MARR"/>
    <property type="match status" value="1"/>
</dbReference>
<dbReference type="InterPro" id="IPR036390">
    <property type="entry name" value="WH_DNA-bd_sf"/>
</dbReference>
<dbReference type="GO" id="GO:0003700">
    <property type="term" value="F:DNA-binding transcription factor activity"/>
    <property type="evidence" value="ECO:0007669"/>
    <property type="project" value="InterPro"/>
</dbReference>
<organism evidence="3 4">
    <name type="scientific">Candidatus Raskinella chloraquaticus</name>
    <dbReference type="NCBI Taxonomy" id="1951219"/>
    <lineage>
        <taxon>Bacteria</taxon>
        <taxon>Pseudomonadati</taxon>
        <taxon>Pseudomonadota</taxon>
        <taxon>Alphaproteobacteria</taxon>
        <taxon>Hyphomicrobiales</taxon>
        <taxon>Phreatobacteraceae</taxon>
        <taxon>Candidatus Raskinella</taxon>
    </lineage>
</organism>
<dbReference type="PRINTS" id="PR00598">
    <property type="entry name" value="HTHMARR"/>
</dbReference>
<dbReference type="Proteomes" id="UP000192872">
    <property type="component" value="Unassembled WGS sequence"/>
</dbReference>
<dbReference type="EMBL" id="LWDL01000026">
    <property type="protein sequence ID" value="OQW50181.1"/>
    <property type="molecule type" value="Genomic_DNA"/>
</dbReference>
<dbReference type="Pfam" id="PF01047">
    <property type="entry name" value="MarR"/>
    <property type="match status" value="1"/>
</dbReference>
<dbReference type="RefSeq" id="WP_376800184.1">
    <property type="nucleotide sequence ID" value="NZ_DBNB01000028.1"/>
</dbReference>
<dbReference type="Gene3D" id="1.10.10.10">
    <property type="entry name" value="Winged helix-like DNA-binding domain superfamily/Winged helix DNA-binding domain"/>
    <property type="match status" value="1"/>
</dbReference>
<dbReference type="AlphaFoldDB" id="A0A1W9HSG7"/>
<reference evidence="3 4" key="1">
    <citation type="journal article" date="2017" name="Water Res.">
        <title>Comammox in drinking water systems.</title>
        <authorList>
            <person name="Wang Y."/>
            <person name="Ma L."/>
            <person name="Mao Y."/>
            <person name="Jiang X."/>
            <person name="Xia Y."/>
            <person name="Yu K."/>
            <person name="Li B."/>
            <person name="Zhang T."/>
        </authorList>
    </citation>
    <scope>NUCLEOTIDE SEQUENCE [LARGE SCALE GENOMIC DNA]</scope>
    <source>
        <strain evidence="3">SG_bin8</strain>
    </source>
</reference>